<dbReference type="AlphaFoldDB" id="W6MKG0"/>
<dbReference type="PRINTS" id="PR00081">
    <property type="entry name" value="GDHRDH"/>
</dbReference>
<dbReference type="STRING" id="1382522.W6MKG0"/>
<comment type="similarity">
    <text evidence="1">Belongs to the short-chain dehydrogenases/reductases (SDR) family.</text>
</comment>
<dbReference type="Gene3D" id="3.40.50.720">
    <property type="entry name" value="NAD(P)-binding Rossmann-like Domain"/>
    <property type="match status" value="1"/>
</dbReference>
<dbReference type="PANTHER" id="PTHR44169">
    <property type="entry name" value="NADPH-DEPENDENT 1-ACYLDIHYDROXYACETONE PHOSPHATE REDUCTASE"/>
    <property type="match status" value="1"/>
</dbReference>
<dbReference type="GO" id="GO:0000140">
    <property type="term" value="F:acylglycerone-phosphate reductase (NADP+) activity"/>
    <property type="evidence" value="ECO:0007669"/>
    <property type="project" value="TreeGrafter"/>
</dbReference>
<dbReference type="EMBL" id="HG793127">
    <property type="protein sequence ID" value="CDK26488.1"/>
    <property type="molecule type" value="Genomic_DNA"/>
</dbReference>
<keyword evidence="4" id="KW-1185">Reference proteome</keyword>
<dbReference type="RefSeq" id="XP_022458491.1">
    <property type="nucleotide sequence ID" value="XM_022602714.1"/>
</dbReference>
<dbReference type="Pfam" id="PF00106">
    <property type="entry name" value="adh_short"/>
    <property type="match status" value="1"/>
</dbReference>
<name>W6MKG0_9ASCO</name>
<dbReference type="Proteomes" id="UP000019384">
    <property type="component" value="Unassembled WGS sequence"/>
</dbReference>
<dbReference type="GeneID" id="34519879"/>
<organism evidence="3 4">
    <name type="scientific">Kuraishia capsulata CBS 1993</name>
    <dbReference type="NCBI Taxonomy" id="1382522"/>
    <lineage>
        <taxon>Eukaryota</taxon>
        <taxon>Fungi</taxon>
        <taxon>Dikarya</taxon>
        <taxon>Ascomycota</taxon>
        <taxon>Saccharomycotina</taxon>
        <taxon>Pichiomycetes</taxon>
        <taxon>Pichiales</taxon>
        <taxon>Pichiaceae</taxon>
        <taxon>Kuraishia</taxon>
    </lineage>
</organism>
<gene>
    <name evidence="3" type="ORF">KUCA_T00002460001</name>
</gene>
<proteinExistence type="inferred from homology"/>
<evidence type="ECO:0000313" key="4">
    <source>
        <dbReference type="Proteomes" id="UP000019384"/>
    </source>
</evidence>
<dbReference type="GO" id="GO:0005811">
    <property type="term" value="C:lipid droplet"/>
    <property type="evidence" value="ECO:0007669"/>
    <property type="project" value="TreeGrafter"/>
</dbReference>
<dbReference type="GO" id="GO:0004806">
    <property type="term" value="F:triacylglycerol lipase activity"/>
    <property type="evidence" value="ECO:0007669"/>
    <property type="project" value="TreeGrafter"/>
</dbReference>
<evidence type="ECO:0000256" key="1">
    <source>
        <dbReference type="ARBA" id="ARBA00006484"/>
    </source>
</evidence>
<dbReference type="SUPFAM" id="SSF51735">
    <property type="entry name" value="NAD(P)-binding Rossmann-fold domains"/>
    <property type="match status" value="1"/>
</dbReference>
<evidence type="ECO:0000256" key="2">
    <source>
        <dbReference type="ARBA" id="ARBA00023002"/>
    </source>
</evidence>
<keyword evidence="2" id="KW-0560">Oxidoreductase</keyword>
<reference evidence="3" key="2">
    <citation type="submission" date="2014-02" db="EMBL/GenBank/DDBJ databases">
        <title>Complete DNA sequence of /Kuraishia capsulata/ illustrates novel genomic features among budding yeasts (/Saccharomycotina/).</title>
        <authorList>
            <person name="Morales L."/>
            <person name="Noel B."/>
            <person name="Porcel B."/>
            <person name="Marcet-Houben M."/>
            <person name="Hullo M-F."/>
            <person name="Sacerdot C."/>
            <person name="Tekaia F."/>
            <person name="Leh-Louis V."/>
            <person name="Despons L."/>
            <person name="Khanna V."/>
            <person name="Aury J-M."/>
            <person name="Barbe V."/>
            <person name="Couloux A."/>
            <person name="Labadie K."/>
            <person name="Pelletier E."/>
            <person name="Souciet J-L."/>
            <person name="Boekhout T."/>
            <person name="Gabaldon T."/>
            <person name="Wincker P."/>
            <person name="Dujon B."/>
        </authorList>
    </citation>
    <scope>NUCLEOTIDE SEQUENCE</scope>
    <source>
        <strain evidence="3">CBS 1993</strain>
    </source>
</reference>
<protein>
    <submittedName>
        <fullName evidence="3">Uncharacterized protein</fullName>
    </submittedName>
</protein>
<dbReference type="GO" id="GO:0005783">
    <property type="term" value="C:endoplasmic reticulum"/>
    <property type="evidence" value="ECO:0007669"/>
    <property type="project" value="TreeGrafter"/>
</dbReference>
<evidence type="ECO:0000313" key="3">
    <source>
        <dbReference type="EMBL" id="CDK26488.1"/>
    </source>
</evidence>
<dbReference type="HOGENOM" id="CLU_010194_2_9_1"/>
<dbReference type="GO" id="GO:0006654">
    <property type="term" value="P:phosphatidic acid biosynthetic process"/>
    <property type="evidence" value="ECO:0007669"/>
    <property type="project" value="TreeGrafter"/>
</dbReference>
<dbReference type="GO" id="GO:0019433">
    <property type="term" value="P:triglyceride catabolic process"/>
    <property type="evidence" value="ECO:0007669"/>
    <property type="project" value="TreeGrafter"/>
</dbReference>
<reference evidence="3" key="1">
    <citation type="submission" date="2013-12" db="EMBL/GenBank/DDBJ databases">
        <authorList>
            <person name="Genoscope - CEA"/>
        </authorList>
    </citation>
    <scope>NUCLEOTIDE SEQUENCE</scope>
    <source>
        <strain evidence="3">CBS 1993</strain>
    </source>
</reference>
<accession>W6MKG0</accession>
<sequence length="290" mass="31811">MTDIPRYALVTGASSGIGYATAVELAKRGFKVYAGARRVTKMEPLKEYGIVPIELDVGSLESVIYARDLISAETDGHLDVLFNNAGGPCFYPGIEVKEDVLLQVLNVNVAGVIRVTREFSPLVIKSQGCIAFTGSLSALMPMPFGSVYGATKAAVHSYASGLESELRPFNVKVLNVVTGGVTTEIFSNYQTLASDSLYNVGETTRQFIKQRKETTTGQSTPAAEYAIRVVDQMLNRTRTWRIYEGHAAWLVRWATTLLPDWITRPIFERKFGFNLLADAIAARQSKLAVD</sequence>
<dbReference type="PANTHER" id="PTHR44169:SF6">
    <property type="entry name" value="NADPH-DEPENDENT 1-ACYLDIHYDROXYACETONE PHOSPHATE REDUCTASE"/>
    <property type="match status" value="1"/>
</dbReference>
<dbReference type="InterPro" id="IPR036291">
    <property type="entry name" value="NAD(P)-bd_dom_sf"/>
</dbReference>
<dbReference type="InterPro" id="IPR002347">
    <property type="entry name" value="SDR_fam"/>
</dbReference>
<dbReference type="OrthoDB" id="2102561at2759"/>